<dbReference type="HOGENOM" id="CLU_069258_0_0_1"/>
<dbReference type="eggNOG" id="ENOG502QURT">
    <property type="taxonomic scope" value="Eukaryota"/>
</dbReference>
<evidence type="ECO:0000313" key="2">
    <source>
        <dbReference type="EMBL" id="ERM97388.1"/>
    </source>
</evidence>
<dbReference type="OMA" id="FMARCIV"/>
<gene>
    <name evidence="2" type="ORF">AMTR_s00127p00057200</name>
</gene>
<dbReference type="AlphaFoldDB" id="W1NNR3"/>
<dbReference type="STRING" id="13333.W1NNR3"/>
<dbReference type="PANTHER" id="PTHR33874">
    <property type="entry name" value="RING FINGER PROTEIN"/>
    <property type="match status" value="1"/>
</dbReference>
<sequence length="256" mass="28757">MVGGGIEVVGAVLEVADVAWTALEHHKHIYETNHCANSAQPTEDEILKENQRLRSLLEENIKLLQELRRSLSHDGSKDVPPDLFQRLVNTVESSSFRDQLNSIHQTLMHTHNDFAPKKVEGEYLVSVDPEKPSWVWIMDERSPSSMEELSGIDNESYVIVSEDDIVDGIANFMAQCIILNPRSQRMTPEELQKTVAGAFGWMNSAEKMLKIWHAGKIMYTLSTWGLAMAGLYRHRAVLKIAAQGIHASSKVILKAL</sequence>
<dbReference type="PANTHER" id="PTHR33874:SF4">
    <property type="entry name" value="EXPRESSED PROTEIN"/>
    <property type="match status" value="1"/>
</dbReference>
<dbReference type="Gramene" id="ERM97388">
    <property type="protein sequence ID" value="ERM97388"/>
    <property type="gene ID" value="AMTR_s00127p00057200"/>
</dbReference>
<accession>W1NNR3</accession>
<dbReference type="EMBL" id="KI396482">
    <property type="protein sequence ID" value="ERM97388.1"/>
    <property type="molecule type" value="Genomic_DNA"/>
</dbReference>
<dbReference type="OrthoDB" id="845076at2759"/>
<organism evidence="2 3">
    <name type="scientific">Amborella trichopoda</name>
    <dbReference type="NCBI Taxonomy" id="13333"/>
    <lineage>
        <taxon>Eukaryota</taxon>
        <taxon>Viridiplantae</taxon>
        <taxon>Streptophyta</taxon>
        <taxon>Embryophyta</taxon>
        <taxon>Tracheophyta</taxon>
        <taxon>Spermatophyta</taxon>
        <taxon>Magnoliopsida</taxon>
        <taxon>Amborellales</taxon>
        <taxon>Amborellaceae</taxon>
        <taxon>Amborella</taxon>
    </lineage>
</organism>
<keyword evidence="1" id="KW-0175">Coiled coil</keyword>
<evidence type="ECO:0000256" key="1">
    <source>
        <dbReference type="SAM" id="Coils"/>
    </source>
</evidence>
<proteinExistence type="predicted"/>
<keyword evidence="3" id="KW-1185">Reference proteome</keyword>
<name>W1NNR3_AMBTC</name>
<dbReference type="KEGG" id="atr:18425356"/>
<protein>
    <submittedName>
        <fullName evidence="2">Uncharacterized protein</fullName>
    </submittedName>
</protein>
<evidence type="ECO:0000313" key="3">
    <source>
        <dbReference type="Proteomes" id="UP000017836"/>
    </source>
</evidence>
<feature type="coiled-coil region" evidence="1">
    <location>
        <begin position="46"/>
        <end position="74"/>
    </location>
</feature>
<reference evidence="3" key="1">
    <citation type="journal article" date="2013" name="Science">
        <title>The Amborella genome and the evolution of flowering plants.</title>
        <authorList>
            <consortium name="Amborella Genome Project"/>
        </authorList>
    </citation>
    <scope>NUCLEOTIDE SEQUENCE [LARGE SCALE GENOMIC DNA]</scope>
</reference>
<dbReference type="Proteomes" id="UP000017836">
    <property type="component" value="Unassembled WGS sequence"/>
</dbReference>